<dbReference type="EMBL" id="QPJT01000014">
    <property type="protein sequence ID" value="RCX14815.1"/>
    <property type="molecule type" value="Genomic_DNA"/>
</dbReference>
<dbReference type="SUPFAM" id="SSF143422">
    <property type="entry name" value="Transposase IS200-like"/>
    <property type="match status" value="1"/>
</dbReference>
<dbReference type="InterPro" id="IPR036515">
    <property type="entry name" value="Transposase_17_sf"/>
</dbReference>
<dbReference type="AlphaFoldDB" id="A0A369B0G0"/>
<dbReference type="GO" id="GO:0006313">
    <property type="term" value="P:DNA transposition"/>
    <property type="evidence" value="ECO:0007669"/>
    <property type="project" value="InterPro"/>
</dbReference>
<dbReference type="GO" id="GO:0043565">
    <property type="term" value="F:sequence-specific DNA binding"/>
    <property type="evidence" value="ECO:0007669"/>
    <property type="project" value="InterPro"/>
</dbReference>
<keyword evidence="3" id="KW-1185">Reference proteome</keyword>
<evidence type="ECO:0000259" key="1">
    <source>
        <dbReference type="SMART" id="SM01321"/>
    </source>
</evidence>
<dbReference type="SUPFAM" id="SSF48295">
    <property type="entry name" value="TrpR-like"/>
    <property type="match status" value="1"/>
</dbReference>
<name>A0A369B0G0_9FIRM</name>
<dbReference type="Proteomes" id="UP000253034">
    <property type="component" value="Unassembled WGS sequence"/>
</dbReference>
<dbReference type="Gene3D" id="3.30.70.1290">
    <property type="entry name" value="Transposase IS200-like"/>
    <property type="match status" value="1"/>
</dbReference>
<accession>A0A369B0G0</accession>
<gene>
    <name evidence="2" type="ORF">DFR58_11449</name>
</gene>
<dbReference type="GO" id="GO:0004803">
    <property type="term" value="F:transposase activity"/>
    <property type="evidence" value="ECO:0007669"/>
    <property type="project" value="InterPro"/>
</dbReference>
<protein>
    <submittedName>
        <fullName evidence="2">Transposase IS200 family protein</fullName>
    </submittedName>
</protein>
<reference evidence="2 3" key="1">
    <citation type="submission" date="2018-07" db="EMBL/GenBank/DDBJ databases">
        <title>Genomic Encyclopedia of Type Strains, Phase IV (KMG-IV): sequencing the most valuable type-strain genomes for metagenomic binning, comparative biology and taxonomic classification.</title>
        <authorList>
            <person name="Goeker M."/>
        </authorList>
    </citation>
    <scope>NUCLEOTIDE SEQUENCE [LARGE SCALE GENOMIC DNA]</scope>
    <source>
        <strain evidence="2 3">DSM 27016</strain>
    </source>
</reference>
<sequence>MPRAARKKSDASMYHVMSRSISEVELFRCDEDKGYYLALLKRYIDRYCCKIYAYCLMGNHVHLYMNPCGFDISSFMLGLNTAYVTYYNRRYNRHGHLFQGRFASKIVDNDTYSLTLSAYIHNNAKDLPEYSGREEFYPYSSYGIYTGKMKDIEGIVDTEFLLQLFSRDKKEARRKYWYFTESMRETGIMREVDEGIMKEYTENCYESGKKRIIRHKSPEKLIENVGELLGEALPQRLRTKFSRDTVDVRAFITYIMRALCGYTYGSICRYVGNMSVSGISRLSNEGFRLLGRDTRYCNAFNSLINTN</sequence>
<feature type="domain" description="Transposase IS200-like" evidence="1">
    <location>
        <begin position="9"/>
        <end position="123"/>
    </location>
</feature>
<evidence type="ECO:0000313" key="3">
    <source>
        <dbReference type="Proteomes" id="UP000253034"/>
    </source>
</evidence>
<comment type="caution">
    <text evidence="2">The sequence shown here is derived from an EMBL/GenBank/DDBJ whole genome shotgun (WGS) entry which is preliminary data.</text>
</comment>
<dbReference type="PANTHER" id="PTHR34322">
    <property type="entry name" value="TRANSPOSASE, Y1_TNP DOMAIN-CONTAINING"/>
    <property type="match status" value="1"/>
</dbReference>
<dbReference type="PANTHER" id="PTHR34322:SF2">
    <property type="entry name" value="TRANSPOSASE IS200-LIKE DOMAIN-CONTAINING PROTEIN"/>
    <property type="match status" value="1"/>
</dbReference>
<dbReference type="InterPro" id="IPR002686">
    <property type="entry name" value="Transposase_17"/>
</dbReference>
<dbReference type="Pfam" id="PF01797">
    <property type="entry name" value="Y1_Tnp"/>
    <property type="match status" value="1"/>
</dbReference>
<dbReference type="InterPro" id="IPR010921">
    <property type="entry name" value="Trp_repressor/repl_initiator"/>
</dbReference>
<evidence type="ECO:0000313" key="2">
    <source>
        <dbReference type="EMBL" id="RCX14815.1"/>
    </source>
</evidence>
<dbReference type="SMART" id="SM01321">
    <property type="entry name" value="Y1_Tnp"/>
    <property type="match status" value="1"/>
</dbReference>
<organism evidence="2 3">
    <name type="scientific">Anaerobacterium chartisolvens</name>
    <dbReference type="NCBI Taxonomy" id="1297424"/>
    <lineage>
        <taxon>Bacteria</taxon>
        <taxon>Bacillati</taxon>
        <taxon>Bacillota</taxon>
        <taxon>Clostridia</taxon>
        <taxon>Eubacteriales</taxon>
        <taxon>Oscillospiraceae</taxon>
        <taxon>Anaerobacterium</taxon>
    </lineage>
</organism>
<proteinExistence type="predicted"/>
<dbReference type="RefSeq" id="WP_170138148.1">
    <property type="nucleotide sequence ID" value="NZ_QPJT01000014.1"/>
</dbReference>